<dbReference type="OrthoDB" id="5949386at2"/>
<keyword evidence="2" id="KW-0805">Transcription regulation</keyword>
<keyword evidence="7" id="KW-1185">Reference proteome</keyword>
<keyword evidence="1" id="KW-0678">Repressor</keyword>
<dbReference type="GO" id="GO:0043565">
    <property type="term" value="F:sequence-specific DNA binding"/>
    <property type="evidence" value="ECO:0007669"/>
    <property type="project" value="InterPro"/>
</dbReference>
<dbReference type="EMBL" id="NKHF01000050">
    <property type="protein sequence ID" value="PCK31606.1"/>
    <property type="molecule type" value="Genomic_DNA"/>
</dbReference>
<feature type="domain" description="HTH araC/xylS-type" evidence="5">
    <location>
        <begin position="170"/>
        <end position="270"/>
    </location>
</feature>
<dbReference type="Proteomes" id="UP000228621">
    <property type="component" value="Unassembled WGS sequence"/>
</dbReference>
<sequence>MPSYLSKQTSSPWRIQPKSKRFLKPALGRPILPRAVKKEEWEHVQQHQHEWGQLAYTSNGVITIVTPEGTFVIPPDQALWLPPNLPHETYCRYGGDFRSVYIDTKYTELLGNKAKLIAVDELLKQFILEICTWHEDYHLDAKAERFIDVFIDRLTSAATCHFFIPSAQDARILPIVTELHTNPGCKISLEAWSDQVGASTRTLNRLFHKCFMMGFSDWRQKLRAIKAIESLKDGHSQQQVALYLGFDSTAAFSNAFKKVFGKPPGQYLKK</sequence>
<dbReference type="PROSITE" id="PS01124">
    <property type="entry name" value="HTH_ARAC_FAMILY_2"/>
    <property type="match status" value="1"/>
</dbReference>
<dbReference type="InterPro" id="IPR018060">
    <property type="entry name" value="HTH_AraC"/>
</dbReference>
<dbReference type="Pfam" id="PF02311">
    <property type="entry name" value="AraC_binding"/>
    <property type="match status" value="1"/>
</dbReference>
<comment type="caution">
    <text evidence="6">The sequence shown here is derived from an EMBL/GenBank/DDBJ whole genome shotgun (WGS) entry which is preliminary data.</text>
</comment>
<evidence type="ECO:0000256" key="1">
    <source>
        <dbReference type="ARBA" id="ARBA00022491"/>
    </source>
</evidence>
<evidence type="ECO:0000313" key="7">
    <source>
        <dbReference type="Proteomes" id="UP000228621"/>
    </source>
</evidence>
<dbReference type="FunFam" id="1.10.10.60:FF:000132">
    <property type="entry name" value="AraC family transcriptional regulator"/>
    <property type="match status" value="1"/>
</dbReference>
<dbReference type="AlphaFoldDB" id="A0A2A5JQA2"/>
<dbReference type="PANTHER" id="PTHR11019:SF190">
    <property type="entry name" value="ARAC-FAMILY REGULATORY PROTEIN"/>
    <property type="match status" value="1"/>
</dbReference>
<organism evidence="6 7">
    <name type="scientific">Pseudoalteromonas piscicida</name>
    <dbReference type="NCBI Taxonomy" id="43662"/>
    <lineage>
        <taxon>Bacteria</taxon>
        <taxon>Pseudomonadati</taxon>
        <taxon>Pseudomonadota</taxon>
        <taxon>Gammaproteobacteria</taxon>
        <taxon>Alteromonadales</taxon>
        <taxon>Pseudoalteromonadaceae</taxon>
        <taxon>Pseudoalteromonas</taxon>
    </lineage>
</organism>
<dbReference type="GO" id="GO:0003700">
    <property type="term" value="F:DNA-binding transcription factor activity"/>
    <property type="evidence" value="ECO:0007669"/>
    <property type="project" value="InterPro"/>
</dbReference>
<evidence type="ECO:0000256" key="2">
    <source>
        <dbReference type="ARBA" id="ARBA00023015"/>
    </source>
</evidence>
<evidence type="ECO:0000256" key="3">
    <source>
        <dbReference type="ARBA" id="ARBA00023125"/>
    </source>
</evidence>
<evidence type="ECO:0000259" key="5">
    <source>
        <dbReference type="PROSITE" id="PS01124"/>
    </source>
</evidence>
<accession>A0A2A5JQA2</accession>
<keyword evidence="4" id="KW-0804">Transcription</keyword>
<dbReference type="RefSeq" id="WP_099642162.1">
    <property type="nucleotide sequence ID" value="NZ_NKHF01000050.1"/>
</dbReference>
<protein>
    <submittedName>
        <fullName evidence="6">AraC family transcriptional regulator</fullName>
    </submittedName>
</protein>
<proteinExistence type="predicted"/>
<dbReference type="CDD" id="cd06124">
    <property type="entry name" value="cupin_NimR-like_N"/>
    <property type="match status" value="1"/>
</dbReference>
<name>A0A2A5JQA2_PSEO7</name>
<evidence type="ECO:0000313" key="6">
    <source>
        <dbReference type="EMBL" id="PCK31606.1"/>
    </source>
</evidence>
<dbReference type="Gene3D" id="1.10.10.60">
    <property type="entry name" value="Homeodomain-like"/>
    <property type="match status" value="1"/>
</dbReference>
<dbReference type="SUPFAM" id="SSF46689">
    <property type="entry name" value="Homeodomain-like"/>
    <property type="match status" value="1"/>
</dbReference>
<keyword evidence="3" id="KW-0238">DNA-binding</keyword>
<dbReference type="SMART" id="SM00342">
    <property type="entry name" value="HTH_ARAC"/>
    <property type="match status" value="1"/>
</dbReference>
<dbReference type="SUPFAM" id="SSF51182">
    <property type="entry name" value="RmlC-like cupins"/>
    <property type="match status" value="1"/>
</dbReference>
<gene>
    <name evidence="6" type="ORF">CEX98_11205</name>
</gene>
<reference evidence="7" key="1">
    <citation type="journal article" date="2019" name="Genome Announc.">
        <title>Draft Genome Sequence of Pseudoalteromonas piscicida Strain 36Y ROTHPW, an Hypersaline Seawater Isolate from the South Coast of Sonora, Mexico.</title>
        <authorList>
            <person name="Sanchez-Diaz R."/>
            <person name="Molina-Garza Z.J."/>
            <person name="Cruz-Suarez L.E."/>
            <person name="Selvin J."/>
            <person name="Kiran G.S."/>
            <person name="Ibarra-Gamez J.C."/>
            <person name="Gomez-Gil B."/>
            <person name="Galaviz-Silva L."/>
        </authorList>
    </citation>
    <scope>NUCLEOTIDE SEQUENCE [LARGE SCALE GENOMIC DNA]</scope>
    <source>
        <strain evidence="7">36Y_RITHPW</strain>
    </source>
</reference>
<evidence type="ECO:0000256" key="4">
    <source>
        <dbReference type="ARBA" id="ARBA00023163"/>
    </source>
</evidence>
<dbReference type="InterPro" id="IPR009057">
    <property type="entry name" value="Homeodomain-like_sf"/>
</dbReference>
<dbReference type="InterPro" id="IPR003313">
    <property type="entry name" value="AraC-bd"/>
</dbReference>
<dbReference type="PANTHER" id="PTHR11019">
    <property type="entry name" value="HTH-TYPE TRANSCRIPTIONAL REGULATOR NIMR"/>
    <property type="match status" value="1"/>
</dbReference>
<dbReference type="InterPro" id="IPR011051">
    <property type="entry name" value="RmlC_Cupin_sf"/>
</dbReference>
<dbReference type="Pfam" id="PF12833">
    <property type="entry name" value="HTH_18"/>
    <property type="match status" value="1"/>
</dbReference>